<dbReference type="Proteomes" id="UP000277007">
    <property type="component" value="Unassembled WGS sequence"/>
</dbReference>
<evidence type="ECO:0000313" key="2">
    <source>
        <dbReference type="EMBL" id="RTR23619.1"/>
    </source>
</evidence>
<evidence type="ECO:0000313" key="3">
    <source>
        <dbReference type="Proteomes" id="UP000277007"/>
    </source>
</evidence>
<organism evidence="2 3">
    <name type="scientific">Azospirillum griseum</name>
    <dbReference type="NCBI Taxonomy" id="2496639"/>
    <lineage>
        <taxon>Bacteria</taxon>
        <taxon>Pseudomonadati</taxon>
        <taxon>Pseudomonadota</taxon>
        <taxon>Alphaproteobacteria</taxon>
        <taxon>Rhodospirillales</taxon>
        <taxon>Azospirillaceae</taxon>
        <taxon>Azospirillum</taxon>
    </lineage>
</organism>
<reference evidence="2 3" key="1">
    <citation type="submission" date="2018-12" db="EMBL/GenBank/DDBJ databases">
        <authorList>
            <person name="Yang Y."/>
        </authorList>
    </citation>
    <scope>NUCLEOTIDE SEQUENCE [LARGE SCALE GENOMIC DNA]</scope>
    <source>
        <strain evidence="2 3">L-25-5w-1</strain>
    </source>
</reference>
<dbReference type="RefSeq" id="WP_126612196.1">
    <property type="nucleotide sequence ID" value="NZ_JBHUCY010000010.1"/>
</dbReference>
<proteinExistence type="predicted"/>
<protein>
    <submittedName>
        <fullName evidence="2">Uncharacterized protein</fullName>
    </submittedName>
</protein>
<name>A0A3S0K7K8_9PROT</name>
<keyword evidence="3" id="KW-1185">Reference proteome</keyword>
<dbReference type="EMBL" id="RXMA01000002">
    <property type="protein sequence ID" value="RTR23619.1"/>
    <property type="molecule type" value="Genomic_DNA"/>
</dbReference>
<sequence>MSIPRRGRPLRSGPVELEWGALDGRLDGLFPFLLVAERGPWRGRFKDGGPGNERRGLFGIADLSPSRSAGAYAGLILPVSSCRDPAVRTALEDTVRLFKARDGRKRAERRREAQTLLDAVGGGFTLLQDGDTAGFLGLARTPALFGALHRCFDHVTRLRDDPAGAVEVLATEPFPWRSYGEALEWYHAPFDDRPHPWSHLATMLVFGRAAGIGPWLEHWGTRHSVTVPELRLADHFTLRPDLPDAGLSVAFRFSGCYTVWLDIAANGQTVRIDCTDVFPPFRDLVEWAKRIDAGETQVAVEIDEEGPLKRLELLGTDQPGKGFLTIMETFKETIHLQAVVSTSELARQLKESLWTFLHDEFDPDQWANADKCAPEELPTAVLSDPWFDDRREAPDDGTGRAATGTVPRRELPTEK</sequence>
<dbReference type="OrthoDB" id="9178076at2"/>
<accession>A0A3S0K7K8</accession>
<comment type="caution">
    <text evidence="2">The sequence shown here is derived from an EMBL/GenBank/DDBJ whole genome shotgun (WGS) entry which is preliminary data.</text>
</comment>
<feature type="region of interest" description="Disordered" evidence="1">
    <location>
        <begin position="378"/>
        <end position="415"/>
    </location>
</feature>
<dbReference type="AlphaFoldDB" id="A0A3S0K7K8"/>
<gene>
    <name evidence="2" type="ORF">EJ903_03560</name>
</gene>
<evidence type="ECO:0000256" key="1">
    <source>
        <dbReference type="SAM" id="MobiDB-lite"/>
    </source>
</evidence>
<feature type="compositionally biased region" description="Basic and acidic residues" evidence="1">
    <location>
        <begin position="387"/>
        <end position="398"/>
    </location>
</feature>